<evidence type="ECO:0008006" key="4">
    <source>
        <dbReference type="Google" id="ProtNLM"/>
    </source>
</evidence>
<dbReference type="EMBL" id="JABANP010000417">
    <property type="protein sequence ID" value="KAF4682634.1"/>
    <property type="molecule type" value="Genomic_DNA"/>
</dbReference>
<reference evidence="2 3" key="1">
    <citation type="submission" date="2020-04" db="EMBL/GenBank/DDBJ databases">
        <title>Perkinsus olseni comparative genomics.</title>
        <authorList>
            <person name="Bogema D.R."/>
        </authorList>
    </citation>
    <scope>NUCLEOTIDE SEQUENCE [LARGE SCALE GENOMIC DNA]</scope>
    <source>
        <strain evidence="2">00978-12</strain>
    </source>
</reference>
<protein>
    <recommendedName>
        <fullName evidence="4">Sorl1p</fullName>
    </recommendedName>
</protein>
<gene>
    <name evidence="2" type="ORF">FOZ60_010290</name>
</gene>
<evidence type="ECO:0000313" key="3">
    <source>
        <dbReference type="Proteomes" id="UP000541610"/>
    </source>
</evidence>
<evidence type="ECO:0000313" key="2">
    <source>
        <dbReference type="EMBL" id="KAF4682634.1"/>
    </source>
</evidence>
<organism evidence="2 3">
    <name type="scientific">Perkinsus olseni</name>
    <name type="common">Perkinsus atlanticus</name>
    <dbReference type="NCBI Taxonomy" id="32597"/>
    <lineage>
        <taxon>Eukaryota</taxon>
        <taxon>Sar</taxon>
        <taxon>Alveolata</taxon>
        <taxon>Perkinsozoa</taxon>
        <taxon>Perkinsea</taxon>
        <taxon>Perkinsida</taxon>
        <taxon>Perkinsidae</taxon>
        <taxon>Perkinsus</taxon>
    </lineage>
</organism>
<dbReference type="Proteomes" id="UP000541610">
    <property type="component" value="Unassembled WGS sequence"/>
</dbReference>
<dbReference type="AlphaFoldDB" id="A0A7J6NFX1"/>
<accession>A0A7J6NFX1</accession>
<name>A0A7J6NFX1_PEROL</name>
<sequence length="504" mass="57363">MRSTLSRCSGLLVGALLLTVGASKDDYTCHFPDDSNEPISCLVSAVPDEFTPSNISAPRFYSPYLYSEHSVSTDEYGIQRYKSISCALTLVGRPNNFFRASWPGPCDVEWLEDDYPVAFTVESSGVSTQMRGANGWATINFKRIDVKEVSDLSFPRNGKKGDVVARYVNDEPVQWEARVLLGVNTKWFYTKRNLHVDFCRVDGAQLWIVAIGVQDLDGFTTTVGPNREILIGGSEKGKAFFFDHGSNTRPGKYAVFVTISDKAYMLFNETARYTTIYEPRGSADSSVFVDYSRVYYQGPYYYSEHAMTTDEDGIKRYSSVTCKVARVRREKRKFLKTLDSCGIEWLRGASLIAYTAGSNGYMVDIPRGDVVDRQHFKRLTMKNVCDLRIPRYGNAGDVVAAYVNDKPEKWEVNVSLRSRVLLSKKRKAYVKFYKVNRGHLWSLPNALRSPYYEVMFDGYNNGEAFFFKHGSTHRPGIYATFLIMFDKVYLLFDTPDRNNSWSDR</sequence>
<feature type="chain" id="PRO_5029531389" description="Sorl1p" evidence="1">
    <location>
        <begin position="24"/>
        <end position="504"/>
    </location>
</feature>
<proteinExistence type="predicted"/>
<keyword evidence="1" id="KW-0732">Signal</keyword>
<evidence type="ECO:0000256" key="1">
    <source>
        <dbReference type="SAM" id="SignalP"/>
    </source>
</evidence>
<comment type="caution">
    <text evidence="2">The sequence shown here is derived from an EMBL/GenBank/DDBJ whole genome shotgun (WGS) entry which is preliminary data.</text>
</comment>
<feature type="signal peptide" evidence="1">
    <location>
        <begin position="1"/>
        <end position="23"/>
    </location>
</feature>